<evidence type="ECO:0008006" key="3">
    <source>
        <dbReference type="Google" id="ProtNLM"/>
    </source>
</evidence>
<dbReference type="InterPro" id="IPR018573">
    <property type="entry name" value="Restrct_endonuc_II_AlwI"/>
</dbReference>
<comment type="caution">
    <text evidence="1">The sequence shown here is derived from an EMBL/GenBank/DDBJ whole genome shotgun (WGS) entry which is preliminary data.</text>
</comment>
<dbReference type="AlphaFoldDB" id="A0A429ZBI4"/>
<dbReference type="Proteomes" id="UP000288490">
    <property type="component" value="Unassembled WGS sequence"/>
</dbReference>
<proteinExistence type="predicted"/>
<reference evidence="1 2" key="1">
    <citation type="submission" date="2017-05" db="EMBL/GenBank/DDBJ databases">
        <title>Vagococcus spp. assemblies.</title>
        <authorList>
            <person name="Gulvik C.A."/>
        </authorList>
    </citation>
    <scope>NUCLEOTIDE SEQUENCE [LARGE SCALE GENOMIC DNA]</scope>
    <source>
        <strain evidence="1 2">SS1994</strain>
    </source>
</reference>
<dbReference type="EMBL" id="NGJT01000027">
    <property type="protein sequence ID" value="RST91069.1"/>
    <property type="molecule type" value="Genomic_DNA"/>
</dbReference>
<evidence type="ECO:0000313" key="1">
    <source>
        <dbReference type="EMBL" id="RST91069.1"/>
    </source>
</evidence>
<dbReference type="Pfam" id="PF09491">
    <property type="entry name" value="RE_AlwI"/>
    <property type="match status" value="1"/>
</dbReference>
<dbReference type="OrthoDB" id="5314016at2"/>
<gene>
    <name evidence="1" type="ORF">CBF36_10715</name>
</gene>
<sequence length="651" mass="75962">MKLTKTAETFNLGDTSFRRKTLIDDYKTLLPYLQETNLEFNEWNNTAQAEFYNKILTETDLFSRNTDEDFAKRGRTLTNALVKIGLTNSQRRLSRVANNWINEKTLSMNNVERALGIDSNNLLFTRQLLKLRVYHSNKLNYFYPFRVALGLVIKYRNIPQQDFLTLIHLIQPSFDNQQIKEIINSYQSVNDNNEIFSDFLDRTFPETGSRLTADELFSKEQLNRKEFDLLFVNRKSSETQDLYFEFVKRLLTFKTNKNVDTLKELLDVSSDDKLTKAFGFGKAIFTTTKFMKSKNIQDFLYENADNELLSENNKLIYNQFVLSKKDDVVREYRDMTKRTFNLSGLLDFNMGLVNSTNQDIASIIFSSMNFSGIESYTDYEENLDYLFYQELRITDILDLDESVILESVQKLLGINDISQMESVVLTQKENKFRRFIAENFPREKIMELLPLFSVREDERIKTEVSELATIPTIYEYIVAIAWFYISKEEFFITKSLNLTLDGEMRPLSHAAGGVGDIVIDYEDLTLMLEVTLMNARAQKRGEWEPVLRHATNLTVDKFDKNVITLFIADELDDNTINIWRAVASVPLRSSNKDEIADLVKIFPLENQKLLNMLKNNMDERKLLRAIDESYAELAGSFDLSWRDKIFVESNM</sequence>
<organism evidence="1 2">
    <name type="scientific">Vagococcus bubulae</name>
    <dbReference type="NCBI Taxonomy" id="1977868"/>
    <lineage>
        <taxon>Bacteria</taxon>
        <taxon>Bacillati</taxon>
        <taxon>Bacillota</taxon>
        <taxon>Bacilli</taxon>
        <taxon>Lactobacillales</taxon>
        <taxon>Enterococcaceae</taxon>
        <taxon>Vagococcus</taxon>
    </lineage>
</organism>
<evidence type="ECO:0000313" key="2">
    <source>
        <dbReference type="Proteomes" id="UP000288490"/>
    </source>
</evidence>
<dbReference type="Gene3D" id="3.40.91.50">
    <property type="match status" value="1"/>
</dbReference>
<protein>
    <recommendedName>
        <fullName evidence="3">AlwI family type II restriction endonuclease</fullName>
    </recommendedName>
</protein>
<name>A0A429ZBI4_9ENTE</name>
<dbReference type="RefSeq" id="WP_125958403.1">
    <property type="nucleotide sequence ID" value="NZ_JAQEJV010000018.1"/>
</dbReference>
<accession>A0A429ZBI4</accession>
<keyword evidence="2" id="KW-1185">Reference proteome</keyword>